<dbReference type="Proteomes" id="UP000707731">
    <property type="component" value="Unassembled WGS sequence"/>
</dbReference>
<sequence>MSEWTWEPDDFAALWLRDGMDRFPRPLRYLSRFKTRTPFESHAAQVRARYDRDEHETIRLALHTLTAAQLRIEVLGGSTATRRGRVREYRIVGGRTAHHAVVLAQSAVDGVDGSVHVRLLPAESLATRLATLLPPCDPGREPATTVHSAELSAGAGHASARRSPRENYERIAGRPADGGGNAGLLVGSVLSRPAPWFQAQWYDIAGDGRYLETRTREHVAVRPATARDIAGCYAGWIERALDRIGDDARRSR</sequence>
<dbReference type="Pfam" id="PF14011">
    <property type="entry name" value="ESX-1_EspG"/>
    <property type="match status" value="1"/>
</dbReference>
<keyword evidence="4" id="KW-0143">Chaperone</keyword>
<keyword evidence="6" id="KW-1185">Reference proteome</keyword>
<protein>
    <submittedName>
        <fullName evidence="5">ESX secretion-associated protein EspG</fullName>
    </submittedName>
</protein>
<evidence type="ECO:0000256" key="2">
    <source>
        <dbReference type="ARBA" id="ARBA00006411"/>
    </source>
</evidence>
<evidence type="ECO:0000313" key="5">
    <source>
        <dbReference type="EMBL" id="MBF6355467.1"/>
    </source>
</evidence>
<organism evidence="5 6">
    <name type="scientific">Nocardia higoensis</name>
    <dbReference type="NCBI Taxonomy" id="228599"/>
    <lineage>
        <taxon>Bacteria</taxon>
        <taxon>Bacillati</taxon>
        <taxon>Actinomycetota</taxon>
        <taxon>Actinomycetes</taxon>
        <taxon>Mycobacteriales</taxon>
        <taxon>Nocardiaceae</taxon>
        <taxon>Nocardia</taxon>
    </lineage>
</organism>
<proteinExistence type="inferred from homology"/>
<keyword evidence="3" id="KW-0963">Cytoplasm</keyword>
<comment type="similarity">
    <text evidence="2">Belongs to the EspG family.</text>
</comment>
<accession>A0ABS0DAF5</accession>
<comment type="caution">
    <text evidence="5">The sequence shown here is derived from an EMBL/GenBank/DDBJ whole genome shotgun (WGS) entry which is preliminary data.</text>
</comment>
<evidence type="ECO:0000256" key="1">
    <source>
        <dbReference type="ARBA" id="ARBA00004496"/>
    </source>
</evidence>
<evidence type="ECO:0000256" key="4">
    <source>
        <dbReference type="ARBA" id="ARBA00023186"/>
    </source>
</evidence>
<evidence type="ECO:0000313" key="6">
    <source>
        <dbReference type="Proteomes" id="UP000707731"/>
    </source>
</evidence>
<evidence type="ECO:0000256" key="3">
    <source>
        <dbReference type="ARBA" id="ARBA00022490"/>
    </source>
</evidence>
<gene>
    <name evidence="5" type="ORF">IU449_13090</name>
</gene>
<dbReference type="RefSeq" id="WP_195002050.1">
    <property type="nucleotide sequence ID" value="NZ_JADLQN010000001.1"/>
</dbReference>
<comment type="subcellular location">
    <subcellularLocation>
        <location evidence="1">Cytoplasm</location>
    </subcellularLocation>
</comment>
<dbReference type="InterPro" id="IPR025734">
    <property type="entry name" value="EspG"/>
</dbReference>
<name>A0ABS0DAF5_9NOCA</name>
<dbReference type="EMBL" id="JADLQN010000001">
    <property type="protein sequence ID" value="MBF6355467.1"/>
    <property type="molecule type" value="Genomic_DNA"/>
</dbReference>
<reference evidence="5 6" key="1">
    <citation type="submission" date="2020-10" db="EMBL/GenBank/DDBJ databases">
        <title>Identification of Nocardia species via Next-generation sequencing and recognition of intraspecies genetic diversity.</title>
        <authorList>
            <person name="Li P."/>
            <person name="Li P."/>
            <person name="Lu B."/>
        </authorList>
    </citation>
    <scope>NUCLEOTIDE SEQUENCE [LARGE SCALE GENOMIC DNA]</scope>
    <source>
        <strain evidence="5 6">BJ06-0143</strain>
    </source>
</reference>